<dbReference type="STRING" id="1121391.SAMN02745206_02001"/>
<dbReference type="InterPro" id="IPR017896">
    <property type="entry name" value="4Fe4S_Fe-S-bd"/>
</dbReference>
<feature type="domain" description="4Fe-4S ferredoxin-type" evidence="1">
    <location>
        <begin position="36"/>
        <end position="65"/>
    </location>
</feature>
<sequence length="254" mass="27498">MKTIRKIIEIDEERCDGCGQCVLACAEGAIEIIDGKARLVSDVYCDGLGACIGECPQDALHIVEREAEEFDPEAVEAFLEAKKKGHGPPSAEPLPQASGCPSRQVHVFSGPRPAPSAPREAVRGETPSELGHWPVQIKLVPPKAPFLNDAHLLVAADCVPVAYAGFHQEFLQGRAVMIGCPKFDNPMEYVEKFAEVFRRNRLKSVTVVSMEVPCCSALLAIVAKAMEKAQASIPLEEVVISTRGDILERRTVAA</sequence>
<evidence type="ECO:0000313" key="3">
    <source>
        <dbReference type="Proteomes" id="UP000184076"/>
    </source>
</evidence>
<dbReference type="RefSeq" id="WP_073038901.1">
    <property type="nucleotide sequence ID" value="NZ_FQVB01000018.1"/>
</dbReference>
<dbReference type="SUPFAM" id="SSF54862">
    <property type="entry name" value="4Fe-4S ferredoxins"/>
    <property type="match status" value="1"/>
</dbReference>
<dbReference type="PANTHER" id="PTHR42895:SF1">
    <property type="entry name" value="IRON-SULFUR CLUSTER PROTEIN"/>
    <property type="match status" value="1"/>
</dbReference>
<dbReference type="Pfam" id="PF12837">
    <property type="entry name" value="Fer4_6"/>
    <property type="match status" value="1"/>
</dbReference>
<keyword evidence="3" id="KW-1185">Reference proteome</keyword>
<evidence type="ECO:0000259" key="1">
    <source>
        <dbReference type="PROSITE" id="PS51379"/>
    </source>
</evidence>
<organism evidence="2 3">
    <name type="scientific">Desulfacinum infernum DSM 9756</name>
    <dbReference type="NCBI Taxonomy" id="1121391"/>
    <lineage>
        <taxon>Bacteria</taxon>
        <taxon>Pseudomonadati</taxon>
        <taxon>Thermodesulfobacteriota</taxon>
        <taxon>Syntrophobacteria</taxon>
        <taxon>Syntrophobacterales</taxon>
        <taxon>Syntrophobacteraceae</taxon>
        <taxon>Desulfacinum</taxon>
    </lineage>
</organism>
<protein>
    <submittedName>
        <fullName evidence="2">4Fe-4S binding domain-containing protein</fullName>
    </submittedName>
</protein>
<reference evidence="3" key="1">
    <citation type="submission" date="2016-11" db="EMBL/GenBank/DDBJ databases">
        <authorList>
            <person name="Varghese N."/>
            <person name="Submissions S."/>
        </authorList>
    </citation>
    <scope>NUCLEOTIDE SEQUENCE [LARGE SCALE GENOMIC DNA]</scope>
    <source>
        <strain evidence="3">DSM 9756</strain>
    </source>
</reference>
<dbReference type="Gene3D" id="3.30.70.20">
    <property type="match status" value="1"/>
</dbReference>
<proteinExistence type="predicted"/>
<feature type="domain" description="4Fe-4S ferredoxin-type" evidence="1">
    <location>
        <begin position="6"/>
        <end position="35"/>
    </location>
</feature>
<dbReference type="PROSITE" id="PS51379">
    <property type="entry name" value="4FE4S_FER_2"/>
    <property type="match status" value="2"/>
</dbReference>
<gene>
    <name evidence="2" type="ORF">SAMN02745206_02001</name>
</gene>
<dbReference type="AlphaFoldDB" id="A0A1M5BRW8"/>
<dbReference type="Proteomes" id="UP000184076">
    <property type="component" value="Unassembled WGS sequence"/>
</dbReference>
<dbReference type="PANTHER" id="PTHR42895">
    <property type="entry name" value="IRON-SULFUR CLUSTER-BINDING PROTEIN-RELATED"/>
    <property type="match status" value="1"/>
</dbReference>
<evidence type="ECO:0000313" key="2">
    <source>
        <dbReference type="EMBL" id="SHF45258.1"/>
    </source>
</evidence>
<name>A0A1M5BRW8_9BACT</name>
<dbReference type="OrthoDB" id="9795268at2"/>
<dbReference type="InterPro" id="IPR052911">
    <property type="entry name" value="Corrinoid_activation_enz"/>
</dbReference>
<accession>A0A1M5BRW8</accession>
<dbReference type="EMBL" id="FQVB01000018">
    <property type="protein sequence ID" value="SHF45258.1"/>
    <property type="molecule type" value="Genomic_DNA"/>
</dbReference>